<evidence type="ECO:0000313" key="2">
    <source>
        <dbReference type="Proteomes" id="UP000299102"/>
    </source>
</evidence>
<gene>
    <name evidence="1" type="ORF">EVAR_9524_1</name>
</gene>
<name>A0A4C1U3I0_EUMVA</name>
<reference evidence="1 2" key="1">
    <citation type="journal article" date="2019" name="Commun. Biol.">
        <title>The bagworm genome reveals a unique fibroin gene that provides high tensile strength.</title>
        <authorList>
            <person name="Kono N."/>
            <person name="Nakamura H."/>
            <person name="Ohtoshi R."/>
            <person name="Tomita M."/>
            <person name="Numata K."/>
            <person name="Arakawa K."/>
        </authorList>
    </citation>
    <scope>NUCLEOTIDE SEQUENCE [LARGE SCALE GENOMIC DNA]</scope>
</reference>
<protein>
    <submittedName>
        <fullName evidence="1">Uncharacterized protein</fullName>
    </submittedName>
</protein>
<dbReference type="AlphaFoldDB" id="A0A4C1U3I0"/>
<keyword evidence="2" id="KW-1185">Reference proteome</keyword>
<comment type="caution">
    <text evidence="1">The sequence shown here is derived from an EMBL/GenBank/DDBJ whole genome shotgun (WGS) entry which is preliminary data.</text>
</comment>
<organism evidence="1 2">
    <name type="scientific">Eumeta variegata</name>
    <name type="common">Bagworm moth</name>
    <name type="synonym">Eumeta japonica</name>
    <dbReference type="NCBI Taxonomy" id="151549"/>
    <lineage>
        <taxon>Eukaryota</taxon>
        <taxon>Metazoa</taxon>
        <taxon>Ecdysozoa</taxon>
        <taxon>Arthropoda</taxon>
        <taxon>Hexapoda</taxon>
        <taxon>Insecta</taxon>
        <taxon>Pterygota</taxon>
        <taxon>Neoptera</taxon>
        <taxon>Endopterygota</taxon>
        <taxon>Lepidoptera</taxon>
        <taxon>Glossata</taxon>
        <taxon>Ditrysia</taxon>
        <taxon>Tineoidea</taxon>
        <taxon>Psychidae</taxon>
        <taxon>Oiketicinae</taxon>
        <taxon>Eumeta</taxon>
    </lineage>
</organism>
<accession>A0A4C1U3I0</accession>
<sequence length="70" mass="8404">MPRHRAYTLRDARMARPEEGKKEDMFRKICLKSVPFFVEEFHRTRKPAPLHRFLVHGQSSDDKQSPYAKF</sequence>
<evidence type="ECO:0000313" key="1">
    <source>
        <dbReference type="EMBL" id="GBP20953.1"/>
    </source>
</evidence>
<dbReference type="EMBL" id="BGZK01000124">
    <property type="protein sequence ID" value="GBP20953.1"/>
    <property type="molecule type" value="Genomic_DNA"/>
</dbReference>
<proteinExistence type="predicted"/>
<dbReference type="Proteomes" id="UP000299102">
    <property type="component" value="Unassembled WGS sequence"/>
</dbReference>